<feature type="compositionally biased region" description="Basic and acidic residues" evidence="2">
    <location>
        <begin position="55"/>
        <end position="65"/>
    </location>
</feature>
<dbReference type="InterPro" id="IPR007573">
    <property type="entry name" value="QWRF"/>
</dbReference>
<dbReference type="GO" id="GO:0005737">
    <property type="term" value="C:cytoplasm"/>
    <property type="evidence" value="ECO:0007669"/>
    <property type="project" value="TreeGrafter"/>
</dbReference>
<evidence type="ECO:0000256" key="1">
    <source>
        <dbReference type="ARBA" id="ARBA00010016"/>
    </source>
</evidence>
<reference evidence="3 4" key="1">
    <citation type="journal article" date="2022" name="Nat. Plants">
        <title>Genomes of leafy and leafless Platanthera orchids illuminate the evolution of mycoheterotrophy.</title>
        <authorList>
            <person name="Li M.H."/>
            <person name="Liu K.W."/>
            <person name="Li Z."/>
            <person name="Lu H.C."/>
            <person name="Ye Q.L."/>
            <person name="Zhang D."/>
            <person name="Wang J.Y."/>
            <person name="Li Y.F."/>
            <person name="Zhong Z.M."/>
            <person name="Liu X."/>
            <person name="Yu X."/>
            <person name="Liu D.K."/>
            <person name="Tu X.D."/>
            <person name="Liu B."/>
            <person name="Hao Y."/>
            <person name="Liao X.Y."/>
            <person name="Jiang Y.T."/>
            <person name="Sun W.H."/>
            <person name="Chen J."/>
            <person name="Chen Y.Q."/>
            <person name="Ai Y."/>
            <person name="Zhai J.W."/>
            <person name="Wu S.S."/>
            <person name="Zhou Z."/>
            <person name="Hsiao Y.Y."/>
            <person name="Wu W.L."/>
            <person name="Chen Y.Y."/>
            <person name="Lin Y.F."/>
            <person name="Hsu J.L."/>
            <person name="Li C.Y."/>
            <person name="Wang Z.W."/>
            <person name="Zhao X."/>
            <person name="Zhong W.Y."/>
            <person name="Ma X.K."/>
            <person name="Ma L."/>
            <person name="Huang J."/>
            <person name="Chen G.Z."/>
            <person name="Huang M.Z."/>
            <person name="Huang L."/>
            <person name="Peng D.H."/>
            <person name="Luo Y.B."/>
            <person name="Zou S.Q."/>
            <person name="Chen S.P."/>
            <person name="Lan S."/>
            <person name="Tsai W.C."/>
            <person name="Van de Peer Y."/>
            <person name="Liu Z.J."/>
        </authorList>
    </citation>
    <scope>NUCLEOTIDE SEQUENCE [LARGE SCALE GENOMIC DNA]</scope>
    <source>
        <strain evidence="3">Lor287</strain>
    </source>
</reference>
<evidence type="ECO:0008006" key="5">
    <source>
        <dbReference type="Google" id="ProtNLM"/>
    </source>
</evidence>
<dbReference type="PANTHER" id="PTHR31807:SF27">
    <property type="entry name" value="QWRF MOTIF-CONTAINING PROTEIN 7"/>
    <property type="match status" value="1"/>
</dbReference>
<feature type="compositionally biased region" description="Polar residues" evidence="2">
    <location>
        <begin position="1"/>
        <end position="18"/>
    </location>
</feature>
<feature type="region of interest" description="Disordered" evidence="2">
    <location>
        <begin position="1"/>
        <end position="67"/>
    </location>
</feature>
<dbReference type="Pfam" id="PF04484">
    <property type="entry name" value="QWRF"/>
    <property type="match status" value="1"/>
</dbReference>
<proteinExistence type="inferred from homology"/>
<comment type="caution">
    <text evidence="3">The sequence shown here is derived from an EMBL/GenBank/DDBJ whole genome shotgun (WGS) entry which is preliminary data.</text>
</comment>
<dbReference type="EMBL" id="JBBWWQ010000020">
    <property type="protein sequence ID" value="KAK8916972.1"/>
    <property type="molecule type" value="Genomic_DNA"/>
</dbReference>
<dbReference type="AlphaFoldDB" id="A0AAP0AWF9"/>
<evidence type="ECO:0000313" key="4">
    <source>
        <dbReference type="Proteomes" id="UP001418222"/>
    </source>
</evidence>
<feature type="compositionally biased region" description="Low complexity" evidence="2">
    <location>
        <begin position="41"/>
        <end position="51"/>
    </location>
</feature>
<dbReference type="PANTHER" id="PTHR31807">
    <property type="entry name" value="AUGMIN FAMILY MEMBER"/>
    <property type="match status" value="1"/>
</dbReference>
<sequence>MGSSRPHSPGNSSRSRSATPRLCHVAPPLSPNHGVRPLPRSSSTAKSRSGSSGDGVRRSSKENRVETVGGNCRKVVVGLTVTPSAWALSPGRYPAAEAKGESGGRMTGVLGYLRQKKEPSEREVAGHRLKIMAARLMQWRFVNARAEAAMAAKAVAKNKIFFSWLKITEQRNIVAAKRILIQRRKQKIRVIKAINPQLNLLNTWDLLAKIYLGALTSLVKAFEATCLPIPLVEGAKANLVMVHNCICTSMDLMLAIESAIQEFYSKAELVKSLVCELVEVMRQELEGLVELRTTNHLITSLEMQEISLRAHLIQARKKQEAATIPVYLNTGLSRRHFHPTLSMLI</sequence>
<dbReference type="GO" id="GO:0051225">
    <property type="term" value="P:spindle assembly"/>
    <property type="evidence" value="ECO:0007669"/>
    <property type="project" value="TreeGrafter"/>
</dbReference>
<keyword evidence="4" id="KW-1185">Reference proteome</keyword>
<gene>
    <name evidence="3" type="ORF">KSP39_PZI022929</name>
</gene>
<evidence type="ECO:0000313" key="3">
    <source>
        <dbReference type="EMBL" id="KAK8916972.1"/>
    </source>
</evidence>
<accession>A0AAP0AWF9</accession>
<evidence type="ECO:0000256" key="2">
    <source>
        <dbReference type="SAM" id="MobiDB-lite"/>
    </source>
</evidence>
<dbReference type="GO" id="GO:0008017">
    <property type="term" value="F:microtubule binding"/>
    <property type="evidence" value="ECO:0007669"/>
    <property type="project" value="TreeGrafter"/>
</dbReference>
<protein>
    <recommendedName>
        <fullName evidence="5">QWRF motif-containing protein 7</fullName>
    </recommendedName>
</protein>
<organism evidence="3 4">
    <name type="scientific">Platanthera zijinensis</name>
    <dbReference type="NCBI Taxonomy" id="2320716"/>
    <lineage>
        <taxon>Eukaryota</taxon>
        <taxon>Viridiplantae</taxon>
        <taxon>Streptophyta</taxon>
        <taxon>Embryophyta</taxon>
        <taxon>Tracheophyta</taxon>
        <taxon>Spermatophyta</taxon>
        <taxon>Magnoliopsida</taxon>
        <taxon>Liliopsida</taxon>
        <taxon>Asparagales</taxon>
        <taxon>Orchidaceae</taxon>
        <taxon>Orchidoideae</taxon>
        <taxon>Orchideae</taxon>
        <taxon>Orchidinae</taxon>
        <taxon>Platanthera</taxon>
    </lineage>
</organism>
<dbReference type="Proteomes" id="UP001418222">
    <property type="component" value="Unassembled WGS sequence"/>
</dbReference>
<comment type="similarity">
    <text evidence="1">Belongs to the QWRF family.</text>
</comment>
<dbReference type="GO" id="GO:0005880">
    <property type="term" value="C:nuclear microtubule"/>
    <property type="evidence" value="ECO:0007669"/>
    <property type="project" value="TreeGrafter"/>
</dbReference>
<name>A0AAP0AWF9_9ASPA</name>